<dbReference type="SUPFAM" id="SSF81296">
    <property type="entry name" value="E set domains"/>
    <property type="match status" value="1"/>
</dbReference>
<evidence type="ECO:0000259" key="8">
    <source>
        <dbReference type="Pfam" id="PF04234"/>
    </source>
</evidence>
<evidence type="ECO:0000313" key="10">
    <source>
        <dbReference type="Proteomes" id="UP001204524"/>
    </source>
</evidence>
<evidence type="ECO:0000256" key="2">
    <source>
        <dbReference type="ARBA" id="ARBA00022723"/>
    </source>
</evidence>
<dbReference type="PANTHER" id="PTHR34820">
    <property type="entry name" value="INNER MEMBRANE PROTEIN YEBZ"/>
    <property type="match status" value="1"/>
</dbReference>
<keyword evidence="6" id="KW-0812">Transmembrane</keyword>
<comment type="caution">
    <text evidence="9">The sequence shown here is derived from an EMBL/GenBank/DDBJ whole genome shotgun (WGS) entry which is preliminary data.</text>
</comment>
<feature type="compositionally biased region" description="Low complexity" evidence="5">
    <location>
        <begin position="135"/>
        <end position="144"/>
    </location>
</feature>
<sequence>MSTASPRPALAGLALLALLALVAWGPPAAAHEELLSSDPSESGVLETLPSRAVLTFTGAVAEVHAVTVTGPDGSVANGEATAVGAEVRQNLWAGPDGDYTLTYDVLSSDGHEIAGEIRFEVGEGTPVTGDEEAAARASSSSSDPAPDDALRGVVVPAAVVLLSGAAALVIRQRRREAREPA</sequence>
<dbReference type="InterPro" id="IPR014755">
    <property type="entry name" value="Cu-Rt/internalin_Ig-like"/>
</dbReference>
<evidence type="ECO:0000256" key="6">
    <source>
        <dbReference type="SAM" id="Phobius"/>
    </source>
</evidence>
<keyword evidence="3 7" id="KW-0732">Signal</keyword>
<feature type="signal peptide" evidence="7">
    <location>
        <begin position="1"/>
        <end position="30"/>
    </location>
</feature>
<dbReference type="Pfam" id="PF04234">
    <property type="entry name" value="CopC"/>
    <property type="match status" value="1"/>
</dbReference>
<feature type="domain" description="CopC" evidence="8">
    <location>
        <begin position="31"/>
        <end position="121"/>
    </location>
</feature>
<evidence type="ECO:0000256" key="3">
    <source>
        <dbReference type="ARBA" id="ARBA00022729"/>
    </source>
</evidence>
<keyword evidence="10" id="KW-1185">Reference proteome</keyword>
<dbReference type="InterPro" id="IPR007348">
    <property type="entry name" value="CopC_dom"/>
</dbReference>
<protein>
    <submittedName>
        <fullName evidence="9">Copper resistance protein CopC</fullName>
    </submittedName>
</protein>
<feature type="region of interest" description="Disordered" evidence="5">
    <location>
        <begin position="123"/>
        <end position="149"/>
    </location>
</feature>
<feature type="chain" id="PRO_5046191562" evidence="7">
    <location>
        <begin position="31"/>
        <end position="181"/>
    </location>
</feature>
<evidence type="ECO:0000256" key="5">
    <source>
        <dbReference type="SAM" id="MobiDB-lite"/>
    </source>
</evidence>
<keyword evidence="6" id="KW-0472">Membrane</keyword>
<dbReference type="InterPro" id="IPR014756">
    <property type="entry name" value="Ig_E-set"/>
</dbReference>
<accession>A0ABT1KUK1</accession>
<comment type="subcellular location">
    <subcellularLocation>
        <location evidence="1">Cell envelope</location>
    </subcellularLocation>
</comment>
<dbReference type="RefSeq" id="WP_254180229.1">
    <property type="nucleotide sequence ID" value="NZ_JANARS010000002.1"/>
</dbReference>
<organism evidence="9 10">
    <name type="scientific">Nocardioides pinisoli</name>
    <dbReference type="NCBI Taxonomy" id="2950279"/>
    <lineage>
        <taxon>Bacteria</taxon>
        <taxon>Bacillati</taxon>
        <taxon>Actinomycetota</taxon>
        <taxon>Actinomycetes</taxon>
        <taxon>Propionibacteriales</taxon>
        <taxon>Nocardioidaceae</taxon>
        <taxon>Nocardioides</taxon>
    </lineage>
</organism>
<gene>
    <name evidence="9" type="ORF">NCI01_04195</name>
</gene>
<proteinExistence type="predicted"/>
<evidence type="ECO:0000256" key="1">
    <source>
        <dbReference type="ARBA" id="ARBA00004196"/>
    </source>
</evidence>
<dbReference type="EMBL" id="JANARS010000002">
    <property type="protein sequence ID" value="MCP3420986.1"/>
    <property type="molecule type" value="Genomic_DNA"/>
</dbReference>
<name>A0ABT1KUK1_9ACTN</name>
<keyword evidence="6" id="KW-1133">Transmembrane helix</keyword>
<dbReference type="PANTHER" id="PTHR34820:SF4">
    <property type="entry name" value="INNER MEMBRANE PROTEIN YEBZ"/>
    <property type="match status" value="1"/>
</dbReference>
<evidence type="ECO:0000256" key="7">
    <source>
        <dbReference type="SAM" id="SignalP"/>
    </source>
</evidence>
<dbReference type="InterPro" id="IPR032694">
    <property type="entry name" value="CopC/D"/>
</dbReference>
<feature type="transmembrane region" description="Helical" evidence="6">
    <location>
        <begin position="149"/>
        <end position="170"/>
    </location>
</feature>
<evidence type="ECO:0000256" key="4">
    <source>
        <dbReference type="ARBA" id="ARBA00023008"/>
    </source>
</evidence>
<evidence type="ECO:0000313" key="9">
    <source>
        <dbReference type="EMBL" id="MCP3420986.1"/>
    </source>
</evidence>
<dbReference type="Gene3D" id="2.60.40.1220">
    <property type="match status" value="1"/>
</dbReference>
<keyword evidence="4" id="KW-0186">Copper</keyword>
<reference evidence="9 10" key="1">
    <citation type="submission" date="2022-06" db="EMBL/GenBank/DDBJ databases">
        <authorList>
            <person name="So Y."/>
        </authorList>
    </citation>
    <scope>NUCLEOTIDE SEQUENCE [LARGE SCALE GENOMIC DNA]</scope>
    <source>
        <strain evidence="9 10">STR3</strain>
    </source>
</reference>
<keyword evidence="2" id="KW-0479">Metal-binding</keyword>
<dbReference type="Proteomes" id="UP001204524">
    <property type="component" value="Unassembled WGS sequence"/>
</dbReference>